<dbReference type="Proteomes" id="UP000001096">
    <property type="component" value="Unassembled WGS sequence"/>
</dbReference>
<feature type="domain" description="Glycosyltransferase 2-like" evidence="1">
    <location>
        <begin position="8"/>
        <end position="117"/>
    </location>
</feature>
<dbReference type="SUPFAM" id="SSF53448">
    <property type="entry name" value="Nucleotide-diphospho-sugar transferases"/>
    <property type="match status" value="1"/>
</dbReference>
<dbReference type="PANTHER" id="PTHR48090:SF7">
    <property type="entry name" value="RFBJ PROTEIN"/>
    <property type="match status" value="1"/>
</dbReference>
<reference evidence="2 3" key="1">
    <citation type="submission" date="2012-04" db="EMBL/GenBank/DDBJ databases">
        <title>The Genome Sequence of Afipia broomeae ATCC 49717.</title>
        <authorList>
            <consortium name="The Broad Institute Genome Sequencing Platform"/>
            <person name="Earl A."/>
            <person name="Ward D."/>
            <person name="Feldgarden M."/>
            <person name="Gevers D."/>
            <person name="Huys G."/>
            <person name="Walker B."/>
            <person name="Young S.K."/>
            <person name="Zeng Q."/>
            <person name="Gargeya S."/>
            <person name="Fitzgerald M."/>
            <person name="Haas B."/>
            <person name="Abouelleil A."/>
            <person name="Alvarado L."/>
            <person name="Arachchi H.M."/>
            <person name="Berlin A."/>
            <person name="Chapman S.B."/>
            <person name="Goldberg J."/>
            <person name="Griggs A."/>
            <person name="Gujja S."/>
            <person name="Hansen M."/>
            <person name="Howarth C."/>
            <person name="Imamovic A."/>
            <person name="Larimer J."/>
            <person name="McCowen C."/>
            <person name="Montmayeur A."/>
            <person name="Murphy C."/>
            <person name="Neiman D."/>
            <person name="Pearson M."/>
            <person name="Priest M."/>
            <person name="Roberts A."/>
            <person name="Saif S."/>
            <person name="Shea T."/>
            <person name="Sisk P."/>
            <person name="Sykes S."/>
            <person name="Wortman J."/>
            <person name="Nusbaum C."/>
            <person name="Birren B."/>
        </authorList>
    </citation>
    <scope>NUCLEOTIDE SEQUENCE [LARGE SCALE GENOMIC DNA]</scope>
    <source>
        <strain evidence="2 3">ATCC 49717</strain>
    </source>
</reference>
<evidence type="ECO:0000259" key="1">
    <source>
        <dbReference type="Pfam" id="PF00535"/>
    </source>
</evidence>
<evidence type="ECO:0000313" key="3">
    <source>
        <dbReference type="Proteomes" id="UP000001096"/>
    </source>
</evidence>
<dbReference type="InterPro" id="IPR029044">
    <property type="entry name" value="Nucleotide-diphossugar_trans"/>
</dbReference>
<dbReference type="RefSeq" id="WP_006021505.1">
    <property type="nucleotide sequence ID" value="NZ_KB375283.1"/>
</dbReference>
<dbReference type="HOGENOM" id="CLU_033536_7_4_5"/>
<dbReference type="AlphaFoldDB" id="K8P6L4"/>
<name>K8P6L4_9BRAD</name>
<proteinExistence type="predicted"/>
<dbReference type="InterPro" id="IPR001173">
    <property type="entry name" value="Glyco_trans_2-like"/>
</dbReference>
<organism evidence="2 3">
    <name type="scientific">Afipia broomeae ATCC 49717</name>
    <dbReference type="NCBI Taxonomy" id="883078"/>
    <lineage>
        <taxon>Bacteria</taxon>
        <taxon>Pseudomonadati</taxon>
        <taxon>Pseudomonadota</taxon>
        <taxon>Alphaproteobacteria</taxon>
        <taxon>Hyphomicrobiales</taxon>
        <taxon>Nitrobacteraceae</taxon>
        <taxon>Afipia</taxon>
    </lineage>
</organism>
<accession>K8P6L4</accession>
<dbReference type="Pfam" id="PF00535">
    <property type="entry name" value="Glycos_transf_2"/>
    <property type="match status" value="1"/>
</dbReference>
<comment type="caution">
    <text evidence="2">The sequence shown here is derived from an EMBL/GenBank/DDBJ whole genome shotgun (WGS) entry which is preliminary data.</text>
</comment>
<sequence>MDRPELVVIIPAYREGMTIGPVVAAALRHAPVIVVDDCSPDDTATRAAAEGATVVRNEVNSGYEGSLNRGFAKAQEMGFAYAVTLDADGEHDPSLVADFGRLLTEEKIPLVLGVRARKQRFAEIVMGLYVKLRFGADDILCGMKGYELRLVTERGGFDLSRSIGTETAIDAMRRGIPFRQVPVYGCPRQDSPRFDRRFAANLRILKALGAIIKRDLRGKDVNVIAR</sequence>
<dbReference type="InterPro" id="IPR050256">
    <property type="entry name" value="Glycosyltransferase_2"/>
</dbReference>
<dbReference type="Gene3D" id="3.90.550.10">
    <property type="entry name" value="Spore Coat Polysaccharide Biosynthesis Protein SpsA, Chain A"/>
    <property type="match status" value="1"/>
</dbReference>
<protein>
    <recommendedName>
        <fullName evidence="1">Glycosyltransferase 2-like domain-containing protein</fullName>
    </recommendedName>
</protein>
<dbReference type="EMBL" id="AGWX01000004">
    <property type="protein sequence ID" value="EKS36384.1"/>
    <property type="molecule type" value="Genomic_DNA"/>
</dbReference>
<dbReference type="CDD" id="cd04179">
    <property type="entry name" value="DPM_DPG-synthase_like"/>
    <property type="match status" value="1"/>
</dbReference>
<gene>
    <name evidence="2" type="ORF">HMPREF9695_02802</name>
</gene>
<dbReference type="PANTHER" id="PTHR48090">
    <property type="entry name" value="UNDECAPRENYL-PHOSPHATE 4-DEOXY-4-FORMAMIDO-L-ARABINOSE TRANSFERASE-RELATED"/>
    <property type="match status" value="1"/>
</dbReference>
<dbReference type="eggNOG" id="COG1215">
    <property type="taxonomic scope" value="Bacteria"/>
</dbReference>
<dbReference type="PATRIC" id="fig|883078.3.peg.2896"/>
<keyword evidence="3" id="KW-1185">Reference proteome</keyword>
<evidence type="ECO:0000313" key="2">
    <source>
        <dbReference type="EMBL" id="EKS36384.1"/>
    </source>
</evidence>